<accession>A0A4Q7N512</accession>
<proteinExistence type="predicted"/>
<gene>
    <name evidence="1" type="ORF">EV199_1979</name>
</gene>
<sequence>MFAELYKLFNISLNKFNFVKPLPQLNLYGC</sequence>
<reference evidence="1 2" key="1">
    <citation type="submission" date="2019-02" db="EMBL/GenBank/DDBJ databases">
        <title>Genomic Encyclopedia of Type Strains, Phase IV (KMG-IV): sequencing the most valuable type-strain genomes for metagenomic binning, comparative biology and taxonomic classification.</title>
        <authorList>
            <person name="Goeker M."/>
        </authorList>
    </citation>
    <scope>NUCLEOTIDE SEQUENCE [LARGE SCALE GENOMIC DNA]</scope>
    <source>
        <strain evidence="1 2">DSM 18116</strain>
    </source>
</reference>
<name>A0A4Q7N512_9BACT</name>
<dbReference type="EMBL" id="SGXA01000001">
    <property type="protein sequence ID" value="RZS76101.1"/>
    <property type="molecule type" value="Genomic_DNA"/>
</dbReference>
<keyword evidence="2" id="KW-1185">Reference proteome</keyword>
<evidence type="ECO:0000313" key="2">
    <source>
        <dbReference type="Proteomes" id="UP000293874"/>
    </source>
</evidence>
<dbReference type="Proteomes" id="UP000293874">
    <property type="component" value="Unassembled WGS sequence"/>
</dbReference>
<comment type="caution">
    <text evidence="1">The sequence shown here is derived from an EMBL/GenBank/DDBJ whole genome shotgun (WGS) entry which is preliminary data.</text>
</comment>
<evidence type="ECO:0000313" key="1">
    <source>
        <dbReference type="EMBL" id="RZS76101.1"/>
    </source>
</evidence>
<protein>
    <submittedName>
        <fullName evidence="1">Uncharacterized protein</fullName>
    </submittedName>
</protein>
<dbReference type="AlphaFoldDB" id="A0A4Q7N512"/>
<organism evidence="1 2">
    <name type="scientific">Pseudobacter ginsenosidimutans</name>
    <dbReference type="NCBI Taxonomy" id="661488"/>
    <lineage>
        <taxon>Bacteria</taxon>
        <taxon>Pseudomonadati</taxon>
        <taxon>Bacteroidota</taxon>
        <taxon>Chitinophagia</taxon>
        <taxon>Chitinophagales</taxon>
        <taxon>Chitinophagaceae</taxon>
        <taxon>Pseudobacter</taxon>
    </lineage>
</organism>